<comment type="caution">
    <text evidence="4">The sequence shown here is derived from an EMBL/GenBank/DDBJ whole genome shotgun (WGS) entry which is preliminary data.</text>
</comment>
<evidence type="ECO:0000256" key="2">
    <source>
        <dbReference type="SAM" id="MobiDB-lite"/>
    </source>
</evidence>
<protein>
    <recommendedName>
        <fullName evidence="3">Retroviral polymerase SH3-like domain-containing protein</fullName>
    </recommendedName>
</protein>
<reference evidence="4" key="1">
    <citation type="journal article" date="2022" name="Int. J. Mol. Sci.">
        <title>Draft Genome of Tanacetum Coccineum: Genomic Comparison of Closely Related Tanacetum-Family Plants.</title>
        <authorList>
            <person name="Yamashiro T."/>
            <person name="Shiraishi A."/>
            <person name="Nakayama K."/>
            <person name="Satake H."/>
        </authorList>
    </citation>
    <scope>NUCLEOTIDE SEQUENCE</scope>
</reference>
<accession>A0ABQ5EYZ0</accession>
<dbReference type="EMBL" id="BQNB010016829">
    <property type="protein sequence ID" value="GJT56271.1"/>
    <property type="molecule type" value="Genomic_DNA"/>
</dbReference>
<gene>
    <name evidence="4" type="ORF">Tco_0991325</name>
</gene>
<evidence type="ECO:0000313" key="5">
    <source>
        <dbReference type="Proteomes" id="UP001151760"/>
    </source>
</evidence>
<feature type="domain" description="Retroviral polymerase SH3-like" evidence="3">
    <location>
        <begin position="442"/>
        <end position="486"/>
    </location>
</feature>
<sequence>MKSPQCIQNKVKFAPPDYSKENYLAIFAPQRDLTPEQIFWAKDENDRKKVEASVLKPLSTPTVYPPNTPVKLVPRVLPTKSQVKINLYTLTQLFTEFDKTCKKRITPTGLTEGERGFEQTKNCYLTKVIPFFKTLKQHFEGVQKALFKEVKGMEEIFDQMSAEVDQNTVDKQCAEIERKNLLIANENLIANCLSNQLMFAVEQSRCLDLEAEISKLQNENQKDVNDEMIRETQLQEKDNAIRNLKAQVSKMNDRSCETYNAKDVTALIEQNECVRVELEKVKQHYKELYDSIKITRVHTREKTSTMLNEIESLKAQLKSKVSCVTRVNTSTEASGSKPRSNTKKNRILPAKSENKKKVEDHPRTNKSVWTKVNRGLQVSFGTVLDCSKYMTGNVFKAQELFEKCDLQFILCLKVLDSICSSVWQNCESDLKLLQKAFLLFEDLGKLQAKADIGILVGYAPSPKGFQIYNKRTRRIIETIHVTFDELHQTMDPVHISSGPEPMSMTLGQFSSGLIPNQLDSLFGSTRYICVYNILLQDNRSTIFSPSSFGIQPLVIQHDVAVGPTIEDTPITQATLHPSNNPVTGEPGSAQSSSWNV</sequence>
<dbReference type="InterPro" id="IPR057670">
    <property type="entry name" value="SH3_retrovirus"/>
</dbReference>
<name>A0ABQ5EYZ0_9ASTR</name>
<feature type="region of interest" description="Disordered" evidence="2">
    <location>
        <begin position="570"/>
        <end position="596"/>
    </location>
</feature>
<evidence type="ECO:0000313" key="4">
    <source>
        <dbReference type="EMBL" id="GJT56271.1"/>
    </source>
</evidence>
<feature type="region of interest" description="Disordered" evidence="2">
    <location>
        <begin position="328"/>
        <end position="363"/>
    </location>
</feature>
<feature type="compositionally biased region" description="Basic and acidic residues" evidence="2">
    <location>
        <begin position="352"/>
        <end position="363"/>
    </location>
</feature>
<keyword evidence="1" id="KW-0175">Coiled coil</keyword>
<feature type="coiled-coil region" evidence="1">
    <location>
        <begin position="199"/>
        <end position="254"/>
    </location>
</feature>
<proteinExistence type="predicted"/>
<dbReference type="Pfam" id="PF25597">
    <property type="entry name" value="SH3_retrovirus"/>
    <property type="match status" value="1"/>
</dbReference>
<keyword evidence="5" id="KW-1185">Reference proteome</keyword>
<organism evidence="4 5">
    <name type="scientific">Tanacetum coccineum</name>
    <dbReference type="NCBI Taxonomy" id="301880"/>
    <lineage>
        <taxon>Eukaryota</taxon>
        <taxon>Viridiplantae</taxon>
        <taxon>Streptophyta</taxon>
        <taxon>Embryophyta</taxon>
        <taxon>Tracheophyta</taxon>
        <taxon>Spermatophyta</taxon>
        <taxon>Magnoliopsida</taxon>
        <taxon>eudicotyledons</taxon>
        <taxon>Gunneridae</taxon>
        <taxon>Pentapetalae</taxon>
        <taxon>asterids</taxon>
        <taxon>campanulids</taxon>
        <taxon>Asterales</taxon>
        <taxon>Asteraceae</taxon>
        <taxon>Asteroideae</taxon>
        <taxon>Anthemideae</taxon>
        <taxon>Anthemidinae</taxon>
        <taxon>Tanacetum</taxon>
    </lineage>
</organism>
<dbReference type="Proteomes" id="UP001151760">
    <property type="component" value="Unassembled WGS sequence"/>
</dbReference>
<feature type="compositionally biased region" description="Polar residues" evidence="2">
    <location>
        <begin position="328"/>
        <end position="339"/>
    </location>
</feature>
<reference evidence="4" key="2">
    <citation type="submission" date="2022-01" db="EMBL/GenBank/DDBJ databases">
        <authorList>
            <person name="Yamashiro T."/>
            <person name="Shiraishi A."/>
            <person name="Satake H."/>
            <person name="Nakayama K."/>
        </authorList>
    </citation>
    <scope>NUCLEOTIDE SEQUENCE</scope>
</reference>
<evidence type="ECO:0000256" key="1">
    <source>
        <dbReference type="SAM" id="Coils"/>
    </source>
</evidence>
<evidence type="ECO:0000259" key="3">
    <source>
        <dbReference type="Pfam" id="PF25597"/>
    </source>
</evidence>